<protein>
    <recommendedName>
        <fullName evidence="3">Rh161.1</fullName>
    </recommendedName>
</protein>
<gene>
    <name evidence="1" type="primary">Cy183</name>
</gene>
<dbReference type="GO" id="GO:0006955">
    <property type="term" value="P:immune response"/>
    <property type="evidence" value="ECO:0007669"/>
    <property type="project" value="InterPro"/>
</dbReference>
<sequence>MRVCVAYVLLCLSVHGLVAEQRCQCIGKKYNRIPHKTLCLSIEHAGPRCEVTEAIASFNPIHNRPPICLNYENLRNRFPATPGTWCRVGKSLIKVNDKNCEICNRFVTLE</sequence>
<accession>A0A0K1H083</accession>
<organism evidence="1 2">
    <name type="scientific">Cynomolgus macaque cytomegalovirus strain Mauritius</name>
    <dbReference type="NCBI Taxonomy" id="1690255"/>
    <lineage>
        <taxon>Viruses</taxon>
        <taxon>Duplodnaviria</taxon>
        <taxon>Heunggongvirae</taxon>
        <taxon>Peploviricota</taxon>
        <taxon>Herviviricetes</taxon>
        <taxon>Herpesvirales</taxon>
        <taxon>Orthoherpesviridae</taxon>
        <taxon>Betaherpesvirinae</taxon>
        <taxon>Cytomegalovirus</taxon>
        <taxon>Cytomegalovirus macacinebeta3</taxon>
    </lineage>
</organism>
<dbReference type="GO" id="GO:0008009">
    <property type="term" value="F:chemokine activity"/>
    <property type="evidence" value="ECO:0007669"/>
    <property type="project" value="InterPro"/>
</dbReference>
<evidence type="ECO:0008006" key="3">
    <source>
        <dbReference type="Google" id="ProtNLM"/>
    </source>
</evidence>
<dbReference type="InterPro" id="IPR036048">
    <property type="entry name" value="Interleukin_8-like_sf"/>
</dbReference>
<dbReference type="SUPFAM" id="SSF54117">
    <property type="entry name" value="Interleukin 8-like chemokines"/>
    <property type="match status" value="1"/>
</dbReference>
<dbReference type="GO" id="GO:0005576">
    <property type="term" value="C:extracellular region"/>
    <property type="evidence" value="ECO:0007669"/>
    <property type="project" value="InterPro"/>
</dbReference>
<evidence type="ECO:0000313" key="1">
    <source>
        <dbReference type="EMBL" id="AKT72841.1"/>
    </source>
</evidence>
<dbReference type="Proteomes" id="UP000118435">
    <property type="component" value="Segment"/>
</dbReference>
<proteinExistence type="predicted"/>
<dbReference type="EMBL" id="KP796148">
    <property type="protein sequence ID" value="AKT72841.1"/>
    <property type="molecule type" value="Genomic_DNA"/>
</dbReference>
<dbReference type="Gene3D" id="2.40.50.40">
    <property type="match status" value="1"/>
</dbReference>
<evidence type="ECO:0000313" key="2">
    <source>
        <dbReference type="Proteomes" id="UP000118435"/>
    </source>
</evidence>
<name>A0A0K1H083_9BETA</name>
<reference evidence="1 2" key="1">
    <citation type="journal article" date="2016" name="BMC Genomics">
        <title>A novel strain of cynomolgus macaque cytomegalovirus: implications for host-virus co-evolution.</title>
        <authorList>
            <person name="Russell J.N."/>
            <person name="Marsh A.K."/>
            <person name="Willer D.O."/>
            <person name="Ambagala A.P."/>
            <person name="Dzamba M."/>
            <person name="Chan J.K."/>
            <person name="Pilon R."/>
            <person name="Fournier J."/>
            <person name="Brudno M."/>
            <person name="Antony J.M."/>
            <person name="Sandstrom P."/>
            <person name="Evans B.J."/>
            <person name="MacDonald K.S."/>
        </authorList>
    </citation>
    <scope>NUCLEOTIDE SEQUENCE [LARGE SCALE GENOMIC DNA]</scope>
    <source>
        <strain evidence="1">Mauritius</strain>
    </source>
</reference>